<keyword evidence="2" id="KW-1185">Reference proteome</keyword>
<sequence>MKSEQPTTKKERKLMNGCEKIFHKLSQLINEIDEMDKKIEMMEQCATARTARSQGKQSLNAFIGMHSYEK</sequence>
<evidence type="ECO:0000313" key="3">
    <source>
        <dbReference type="WBParaSite" id="MBELARI_LOCUS10824"/>
    </source>
</evidence>
<reference evidence="3" key="1">
    <citation type="submission" date="2024-02" db="UniProtKB">
        <authorList>
            <consortium name="WormBaseParasite"/>
        </authorList>
    </citation>
    <scope>IDENTIFICATION</scope>
</reference>
<proteinExistence type="predicted"/>
<dbReference type="WBParaSite" id="MBELARI_LOCUS10824">
    <property type="protein sequence ID" value="MBELARI_LOCUS10824"/>
    <property type="gene ID" value="MBELARI_LOCUS10824"/>
</dbReference>
<name>A0AAF3EA82_9BILA</name>
<evidence type="ECO:0000256" key="1">
    <source>
        <dbReference type="SAM" id="Coils"/>
    </source>
</evidence>
<accession>A0AAF3EA82</accession>
<feature type="coiled-coil region" evidence="1">
    <location>
        <begin position="18"/>
        <end position="45"/>
    </location>
</feature>
<protein>
    <submittedName>
        <fullName evidence="3">Uncharacterized protein</fullName>
    </submittedName>
</protein>
<keyword evidence="1" id="KW-0175">Coiled coil</keyword>
<dbReference type="Proteomes" id="UP000887575">
    <property type="component" value="Unassembled WGS sequence"/>
</dbReference>
<dbReference type="AlphaFoldDB" id="A0AAF3EA82"/>
<evidence type="ECO:0000313" key="2">
    <source>
        <dbReference type="Proteomes" id="UP000887575"/>
    </source>
</evidence>
<organism evidence="2 3">
    <name type="scientific">Mesorhabditis belari</name>
    <dbReference type="NCBI Taxonomy" id="2138241"/>
    <lineage>
        <taxon>Eukaryota</taxon>
        <taxon>Metazoa</taxon>
        <taxon>Ecdysozoa</taxon>
        <taxon>Nematoda</taxon>
        <taxon>Chromadorea</taxon>
        <taxon>Rhabditida</taxon>
        <taxon>Rhabditina</taxon>
        <taxon>Rhabditomorpha</taxon>
        <taxon>Rhabditoidea</taxon>
        <taxon>Rhabditidae</taxon>
        <taxon>Mesorhabditinae</taxon>
        <taxon>Mesorhabditis</taxon>
    </lineage>
</organism>